<feature type="transmembrane region" description="Helical" evidence="5">
    <location>
        <begin position="338"/>
        <end position="358"/>
    </location>
</feature>
<dbReference type="RefSeq" id="WP_379663905.1">
    <property type="nucleotide sequence ID" value="NZ_JBHUDG010000048.1"/>
</dbReference>
<feature type="domain" description="HTH luxR-type" evidence="6">
    <location>
        <begin position="407"/>
        <end position="472"/>
    </location>
</feature>
<evidence type="ECO:0000256" key="4">
    <source>
        <dbReference type="SAM" id="Coils"/>
    </source>
</evidence>
<keyword evidence="2" id="KW-0238">DNA-binding</keyword>
<dbReference type="Proteomes" id="UP001597118">
    <property type="component" value="Unassembled WGS sequence"/>
</dbReference>
<keyword evidence="1" id="KW-0805">Transcription regulation</keyword>
<feature type="transmembrane region" description="Helical" evidence="5">
    <location>
        <begin position="251"/>
        <end position="268"/>
    </location>
</feature>
<dbReference type="Pfam" id="PF00196">
    <property type="entry name" value="GerE"/>
    <property type="match status" value="1"/>
</dbReference>
<gene>
    <name evidence="7" type="ORF">ACFSAH_16810</name>
</gene>
<comment type="caution">
    <text evidence="7">The sequence shown here is derived from an EMBL/GenBank/DDBJ whole genome shotgun (WGS) entry which is preliminary data.</text>
</comment>
<evidence type="ECO:0000256" key="5">
    <source>
        <dbReference type="SAM" id="Phobius"/>
    </source>
</evidence>
<dbReference type="Pfam" id="PF07695">
    <property type="entry name" value="7TMR-DISM_7TM"/>
    <property type="match status" value="1"/>
</dbReference>
<organism evidence="7 8">
    <name type="scientific">Pseudopedobacter beijingensis</name>
    <dbReference type="NCBI Taxonomy" id="1207056"/>
    <lineage>
        <taxon>Bacteria</taxon>
        <taxon>Pseudomonadati</taxon>
        <taxon>Bacteroidota</taxon>
        <taxon>Sphingobacteriia</taxon>
        <taxon>Sphingobacteriales</taxon>
        <taxon>Sphingobacteriaceae</taxon>
        <taxon>Pseudopedobacter</taxon>
    </lineage>
</organism>
<evidence type="ECO:0000313" key="7">
    <source>
        <dbReference type="EMBL" id="MFD1631537.1"/>
    </source>
</evidence>
<dbReference type="InterPro" id="IPR016032">
    <property type="entry name" value="Sig_transdc_resp-reg_C-effctor"/>
</dbReference>
<dbReference type="PRINTS" id="PR00038">
    <property type="entry name" value="HTHLUXR"/>
</dbReference>
<feature type="transmembrane region" description="Helical" evidence="5">
    <location>
        <begin position="274"/>
        <end position="294"/>
    </location>
</feature>
<dbReference type="PROSITE" id="PS50043">
    <property type="entry name" value="HTH_LUXR_2"/>
    <property type="match status" value="1"/>
</dbReference>
<protein>
    <submittedName>
        <fullName evidence="7">7TM diverse intracellular signaling domain-containing protein</fullName>
    </submittedName>
</protein>
<evidence type="ECO:0000256" key="3">
    <source>
        <dbReference type="ARBA" id="ARBA00023163"/>
    </source>
</evidence>
<dbReference type="PANTHER" id="PTHR44688:SF16">
    <property type="entry name" value="DNA-BINDING TRANSCRIPTIONAL ACTIVATOR DEVR_DOSR"/>
    <property type="match status" value="1"/>
</dbReference>
<dbReference type="InterPro" id="IPR036388">
    <property type="entry name" value="WH-like_DNA-bd_sf"/>
</dbReference>
<feature type="transmembrane region" description="Helical" evidence="5">
    <location>
        <begin position="220"/>
        <end position="239"/>
    </location>
</feature>
<keyword evidence="5" id="KW-1133">Transmembrane helix</keyword>
<dbReference type="EMBL" id="JBHUDG010000048">
    <property type="protein sequence ID" value="MFD1631537.1"/>
    <property type="molecule type" value="Genomic_DNA"/>
</dbReference>
<dbReference type="SMART" id="SM00421">
    <property type="entry name" value="HTH_LUXR"/>
    <property type="match status" value="1"/>
</dbReference>
<keyword evidence="4" id="KW-0175">Coiled coil</keyword>
<evidence type="ECO:0000256" key="2">
    <source>
        <dbReference type="ARBA" id="ARBA00023125"/>
    </source>
</evidence>
<accession>A0ABW4IHU7</accession>
<dbReference type="InterPro" id="IPR011623">
    <property type="entry name" value="7TMR_DISM_rcpt_extracell_dom1"/>
</dbReference>
<dbReference type="PANTHER" id="PTHR44688">
    <property type="entry name" value="DNA-BINDING TRANSCRIPTIONAL ACTIVATOR DEVR_DOSR"/>
    <property type="match status" value="1"/>
</dbReference>
<feature type="transmembrane region" description="Helical" evidence="5">
    <location>
        <begin position="306"/>
        <end position="326"/>
    </location>
</feature>
<proteinExistence type="predicted"/>
<keyword evidence="5" id="KW-0472">Membrane</keyword>
<dbReference type="InterPro" id="IPR000792">
    <property type="entry name" value="Tscrpt_reg_LuxR_C"/>
</dbReference>
<feature type="transmembrane region" description="Helical" evidence="5">
    <location>
        <begin position="187"/>
        <end position="208"/>
    </location>
</feature>
<sequence>MPFSFIRWLICLFCIFLLGGKLYAHSIDKTISATISDLKFSSIYGKEGLLTAEDKQGNTWIKGNIPLSLLPGPVIFQISNMQIVDYDMYLQQDGQLIQQQRNIDLKGHSIQTRYPVFYFTATDSVYYLNIKKQPIQRIEITVDEPGRFVKQANINFMVNSLYYGLAIMSIIFNVVLYLIFRDKRFWLYSLLQLSLFLIFFYQDGMFYFFTKGKWVSPHFLLWNIAICAVLSGIFAYYFLDLKKKVPRFRQIAIPIIVAIFCTVLVYTWTDIQLFRNLASVLFYLLPVVCIYHGIRMFREDVYARFLILSFGFIALVSVFYTLNNYIDSPFLSFFDMDMIRFASTLEIISISFAIIYKVRTLQDENERYREELNRYLLELEELKNVGHAFQKNDSKKQRIGNTEIMQELKLQYNLTERETEVLMCIFNRLTNQEISEKLFISLSTTKYHVGNLYLKLDVKNRKEIQQVFCNQV</sequence>
<feature type="coiled-coil region" evidence="4">
    <location>
        <begin position="358"/>
        <end position="385"/>
    </location>
</feature>
<name>A0ABW4IHU7_9SPHI</name>
<reference evidence="8" key="1">
    <citation type="journal article" date="2019" name="Int. J. Syst. Evol. Microbiol.">
        <title>The Global Catalogue of Microorganisms (GCM) 10K type strain sequencing project: providing services to taxonomists for standard genome sequencing and annotation.</title>
        <authorList>
            <consortium name="The Broad Institute Genomics Platform"/>
            <consortium name="The Broad Institute Genome Sequencing Center for Infectious Disease"/>
            <person name="Wu L."/>
            <person name="Ma J."/>
        </authorList>
    </citation>
    <scope>NUCLEOTIDE SEQUENCE [LARGE SCALE GENOMIC DNA]</scope>
    <source>
        <strain evidence="8">CCUG 53762</strain>
    </source>
</reference>
<dbReference type="CDD" id="cd06170">
    <property type="entry name" value="LuxR_C_like"/>
    <property type="match status" value="1"/>
</dbReference>
<evidence type="ECO:0000256" key="1">
    <source>
        <dbReference type="ARBA" id="ARBA00023015"/>
    </source>
</evidence>
<evidence type="ECO:0000259" key="6">
    <source>
        <dbReference type="PROSITE" id="PS50043"/>
    </source>
</evidence>
<evidence type="ECO:0000313" key="8">
    <source>
        <dbReference type="Proteomes" id="UP001597118"/>
    </source>
</evidence>
<feature type="transmembrane region" description="Helical" evidence="5">
    <location>
        <begin position="161"/>
        <end position="180"/>
    </location>
</feature>
<keyword evidence="5" id="KW-0812">Transmembrane</keyword>
<keyword evidence="3" id="KW-0804">Transcription</keyword>
<dbReference type="SUPFAM" id="SSF46894">
    <property type="entry name" value="C-terminal effector domain of the bipartite response regulators"/>
    <property type="match status" value="1"/>
</dbReference>
<keyword evidence="8" id="KW-1185">Reference proteome</keyword>
<dbReference type="Gene3D" id="1.10.10.10">
    <property type="entry name" value="Winged helix-like DNA-binding domain superfamily/Winged helix DNA-binding domain"/>
    <property type="match status" value="1"/>
</dbReference>